<dbReference type="Pfam" id="PF14940">
    <property type="entry name" value="TMEM219"/>
    <property type="match status" value="1"/>
</dbReference>
<protein>
    <recommendedName>
        <fullName evidence="2">TMEM248/TMEM219 domain-containing protein</fullName>
    </recommendedName>
</protein>
<keyword evidence="1" id="KW-0472">Membrane</keyword>
<dbReference type="Proteomes" id="UP000440578">
    <property type="component" value="Unassembled WGS sequence"/>
</dbReference>
<dbReference type="AlphaFoldDB" id="A0A6A4W135"/>
<name>A0A6A4W135_AMPAM</name>
<dbReference type="InterPro" id="IPR039587">
    <property type="entry name" value="TMEM248/TMEM219_dom"/>
</dbReference>
<reference evidence="3 4" key="1">
    <citation type="submission" date="2019-07" db="EMBL/GenBank/DDBJ databases">
        <title>Draft genome assembly of a fouling barnacle, Amphibalanus amphitrite (Darwin, 1854): The first reference genome for Thecostraca.</title>
        <authorList>
            <person name="Kim W."/>
        </authorList>
    </citation>
    <scope>NUCLEOTIDE SEQUENCE [LARGE SCALE GENOMIC DNA]</scope>
    <source>
        <strain evidence="3">SNU_AA5</strain>
        <tissue evidence="3">Soma without cirri and trophi</tissue>
    </source>
</reference>
<sequence>MSGSKTTKIVATLRNLVINWPPLILFVACLVMFSGVTLVLGAYVYNTEGIPDRDTLSWNQFLKSMEHHSLCRHHVPPSAANVTEDAASASILVTASGWFDQLTEPTSNGSLELTLEDPSSAGLNVSLRPVAAGGSQLLCVRLRGPAARLPHPGHSPPPACDSAAPSAAPAGVGAVELIMDGAAHCPDGGARFTLEYTPATAWDITLSMANGVFDC</sequence>
<evidence type="ECO:0000259" key="2">
    <source>
        <dbReference type="Pfam" id="PF14940"/>
    </source>
</evidence>
<evidence type="ECO:0000256" key="1">
    <source>
        <dbReference type="SAM" id="Phobius"/>
    </source>
</evidence>
<dbReference type="PROSITE" id="PS51257">
    <property type="entry name" value="PROKAR_LIPOPROTEIN"/>
    <property type="match status" value="1"/>
</dbReference>
<dbReference type="OrthoDB" id="6392612at2759"/>
<organism evidence="3 4">
    <name type="scientific">Amphibalanus amphitrite</name>
    <name type="common">Striped barnacle</name>
    <name type="synonym">Balanus amphitrite</name>
    <dbReference type="NCBI Taxonomy" id="1232801"/>
    <lineage>
        <taxon>Eukaryota</taxon>
        <taxon>Metazoa</taxon>
        <taxon>Ecdysozoa</taxon>
        <taxon>Arthropoda</taxon>
        <taxon>Crustacea</taxon>
        <taxon>Multicrustacea</taxon>
        <taxon>Cirripedia</taxon>
        <taxon>Thoracica</taxon>
        <taxon>Thoracicalcarea</taxon>
        <taxon>Balanomorpha</taxon>
        <taxon>Balanoidea</taxon>
        <taxon>Balanidae</taxon>
        <taxon>Amphibalaninae</taxon>
        <taxon>Amphibalanus</taxon>
    </lineage>
</organism>
<keyword evidence="4" id="KW-1185">Reference proteome</keyword>
<keyword evidence="1" id="KW-1133">Transmembrane helix</keyword>
<evidence type="ECO:0000313" key="3">
    <source>
        <dbReference type="EMBL" id="KAF0295501.1"/>
    </source>
</evidence>
<comment type="caution">
    <text evidence="3">The sequence shown here is derived from an EMBL/GenBank/DDBJ whole genome shotgun (WGS) entry which is preliminary data.</text>
</comment>
<accession>A0A6A4W135</accession>
<proteinExistence type="predicted"/>
<feature type="domain" description="TMEM248/TMEM219" evidence="2">
    <location>
        <begin position="13"/>
        <end position="80"/>
    </location>
</feature>
<keyword evidence="1" id="KW-0812">Transmembrane</keyword>
<gene>
    <name evidence="3" type="ORF">FJT64_007056</name>
</gene>
<dbReference type="EMBL" id="VIIS01001616">
    <property type="protein sequence ID" value="KAF0295501.1"/>
    <property type="molecule type" value="Genomic_DNA"/>
</dbReference>
<feature type="transmembrane region" description="Helical" evidence="1">
    <location>
        <begin position="23"/>
        <end position="45"/>
    </location>
</feature>
<evidence type="ECO:0000313" key="4">
    <source>
        <dbReference type="Proteomes" id="UP000440578"/>
    </source>
</evidence>